<dbReference type="RefSeq" id="XP_008626789.1">
    <property type="nucleotide sequence ID" value="XM_008628567.1"/>
</dbReference>
<dbReference type="InterPro" id="IPR010882">
    <property type="entry name" value="PCEMA1"/>
</dbReference>
<reference evidence="2 4" key="1">
    <citation type="submission" date="2013-02" db="EMBL/GenBank/DDBJ databases">
        <title>The Genome Sequence of Plasmodium vinckei vinckei.</title>
        <authorList>
            <consortium name="The Broad Institute Genome Sequencing Platform"/>
            <consortium name="The Broad Institute Genome Sequencing Center for Infectious Disease"/>
            <person name="Neafsey D."/>
            <person name="Cheeseman I."/>
            <person name="Volkman S."/>
            <person name="Adams J."/>
            <person name="Walker B."/>
            <person name="Young S.K."/>
            <person name="Zeng Q."/>
            <person name="Gargeya S."/>
            <person name="Fitzgerald M."/>
            <person name="Haas B."/>
            <person name="Abouelleil A."/>
            <person name="Alvarado L."/>
            <person name="Arachchi H.M."/>
            <person name="Berlin A.M."/>
            <person name="Chapman S.B."/>
            <person name="Dewar J."/>
            <person name="Goldberg J."/>
            <person name="Griggs A."/>
            <person name="Gujja S."/>
            <person name="Hansen M."/>
            <person name="Howarth C."/>
            <person name="Imamovic A."/>
            <person name="Larimer J."/>
            <person name="McCowan C."/>
            <person name="Murphy C."/>
            <person name="Neiman D."/>
            <person name="Pearson M."/>
            <person name="Priest M."/>
            <person name="Roberts A."/>
            <person name="Saif S."/>
            <person name="Shea T."/>
            <person name="Sisk P."/>
            <person name="Sykes S."/>
            <person name="Wortman J."/>
            <person name="Nusbaum C."/>
            <person name="Birren B."/>
        </authorList>
    </citation>
    <scope>NUCLEOTIDE SEQUENCE [LARGE SCALE GENOMIC DNA]</scope>
    <source>
        <strain evidence="2">Vinckei</strain>
        <strain evidence="4">vinckei</strain>
    </source>
</reference>
<gene>
    <name evidence="3" type="ORF">PVVCY_0700020</name>
    <name evidence="2" type="ORF">YYE_04931</name>
</gene>
<dbReference type="GeneID" id="19963137"/>
<dbReference type="Proteomes" id="UP000030681">
    <property type="component" value="Unassembled WGS sequence"/>
</dbReference>
<dbReference type="KEGG" id="pvv:PVVCY_0700020"/>
<dbReference type="EMBL" id="LR215063">
    <property type="protein sequence ID" value="VEV55628.1"/>
    <property type="molecule type" value="Genomic_DNA"/>
</dbReference>
<dbReference type="OrthoDB" id="372772at2759"/>
<evidence type="ECO:0000313" key="4">
    <source>
        <dbReference type="Proteomes" id="UP000030681"/>
    </source>
</evidence>
<reference evidence="3 5" key="2">
    <citation type="submission" date="2019-01" db="EMBL/GenBank/DDBJ databases">
        <authorList>
            <person name="Ramaprasad A."/>
        </authorList>
    </citation>
    <scope>NUCLEOTIDE SEQUENCE [LARGE SCALE GENOMIC DNA]</scope>
</reference>
<dbReference type="EMBL" id="KL446960">
    <property type="protein sequence ID" value="KEG00223.1"/>
    <property type="molecule type" value="Genomic_DNA"/>
</dbReference>
<evidence type="ECO:0000313" key="2">
    <source>
        <dbReference type="EMBL" id="KEG00223.1"/>
    </source>
</evidence>
<dbReference type="AlphaFoldDB" id="A0A081I965"/>
<dbReference type="Pfam" id="PF07418">
    <property type="entry name" value="PCEMA1"/>
    <property type="match status" value="1"/>
</dbReference>
<protein>
    <submittedName>
        <fullName evidence="3">Erythrocyte membrane antigen 1</fullName>
    </submittedName>
</protein>
<sequence length="224" mass="25596">MNAISLALISSIIFNIALAQKCLGSESLIDCFSFLKKKTKKKHKIDESVKDKGAYDPDIPDIKFIDEFNPTMIEDHECHQTELDDPFISEANGTIIDKAPKFLRGKNKLRIKGWYIRPYEEEYEDMINAMFMDLNNYQSGQKDEHKQESSTIAIPNSLEKQKLPAILEEYLSTQGENEKFDEDIAMFRFMLPEMGMIIQGVWVDGLGLKLQGLCEDASVELTIT</sequence>
<name>A0A081I965_PLAVN</name>
<feature type="signal peptide" evidence="1">
    <location>
        <begin position="1"/>
        <end position="19"/>
    </location>
</feature>
<evidence type="ECO:0000313" key="5">
    <source>
        <dbReference type="Proteomes" id="UP000290582"/>
    </source>
</evidence>
<dbReference type="VEuPathDB" id="PlasmoDB:PVVCY_0700020"/>
<accession>A0A081I965</accession>
<proteinExistence type="predicted"/>
<organism evidence="2 4">
    <name type="scientific">Plasmodium vinckei vinckei</name>
    <dbReference type="NCBI Taxonomy" id="54757"/>
    <lineage>
        <taxon>Eukaryota</taxon>
        <taxon>Sar</taxon>
        <taxon>Alveolata</taxon>
        <taxon>Apicomplexa</taxon>
        <taxon>Aconoidasida</taxon>
        <taxon>Haemosporida</taxon>
        <taxon>Plasmodiidae</taxon>
        <taxon>Plasmodium</taxon>
        <taxon>Plasmodium (Vinckeia)</taxon>
    </lineage>
</organism>
<dbReference type="Proteomes" id="UP000290582">
    <property type="component" value="Chromosome PVVCY_07"/>
</dbReference>
<evidence type="ECO:0000313" key="3">
    <source>
        <dbReference type="EMBL" id="VEV55628.1"/>
    </source>
</evidence>
<evidence type="ECO:0000256" key="1">
    <source>
        <dbReference type="SAM" id="SignalP"/>
    </source>
</evidence>
<feature type="chain" id="PRO_5036290557" evidence="1">
    <location>
        <begin position="20"/>
        <end position="224"/>
    </location>
</feature>
<keyword evidence="1" id="KW-0732">Signal</keyword>